<dbReference type="GO" id="GO:0016746">
    <property type="term" value="F:acyltransferase activity"/>
    <property type="evidence" value="ECO:0007669"/>
    <property type="project" value="UniProtKB-KW"/>
</dbReference>
<dbReference type="EMBL" id="JAPMOU010000016">
    <property type="protein sequence ID" value="MDE1463063.1"/>
    <property type="molecule type" value="Genomic_DNA"/>
</dbReference>
<evidence type="ECO:0000256" key="2">
    <source>
        <dbReference type="ARBA" id="ARBA00022519"/>
    </source>
</evidence>
<keyword evidence="8 9" id="KW-0012">Acyltransferase</keyword>
<dbReference type="PANTHER" id="PTHR30606">
    <property type="entry name" value="LIPID A BIOSYNTHESIS LAUROYL ACYLTRANSFERASE"/>
    <property type="match status" value="1"/>
</dbReference>
<dbReference type="EC" id="2.3.1.241" evidence="9"/>
<dbReference type="CDD" id="cd07984">
    <property type="entry name" value="LPLAT_LABLAT-like"/>
    <property type="match status" value="1"/>
</dbReference>
<evidence type="ECO:0000256" key="8">
    <source>
        <dbReference type="ARBA" id="ARBA00023315"/>
    </source>
</evidence>
<dbReference type="PIRSF" id="PIRSF026649">
    <property type="entry name" value="MsbB"/>
    <property type="match status" value="1"/>
</dbReference>
<dbReference type="Pfam" id="PF03279">
    <property type="entry name" value="Lip_A_acyltrans"/>
    <property type="match status" value="1"/>
</dbReference>
<dbReference type="PANTHER" id="PTHR30606:SF9">
    <property type="entry name" value="LIPID A BIOSYNTHESIS LAUROYLTRANSFERASE"/>
    <property type="match status" value="1"/>
</dbReference>
<dbReference type="HAMAP" id="MF_01942">
    <property type="entry name" value="Lipid_A_LpxL_LpxP"/>
    <property type="match status" value="1"/>
</dbReference>
<accession>A0ABT5UCA0</accession>
<keyword evidence="1 9" id="KW-1003">Cell membrane</keyword>
<comment type="similarity">
    <text evidence="9">Belongs to the LpxL/LpxM/LpxP family.</text>
</comment>
<evidence type="ECO:0000256" key="7">
    <source>
        <dbReference type="ARBA" id="ARBA00023136"/>
    </source>
</evidence>
<keyword evidence="5 9" id="KW-0448">Lipopolysaccharide biosynthesis</keyword>
<evidence type="ECO:0000256" key="6">
    <source>
        <dbReference type="ARBA" id="ARBA00022989"/>
    </source>
</evidence>
<keyword evidence="11" id="KW-1185">Reference proteome</keyword>
<dbReference type="RefSeq" id="WP_274689409.1">
    <property type="nucleotide sequence ID" value="NZ_JAPMOU010000016.1"/>
</dbReference>
<sequence>MNKYNQLEQTVGQKAYLDDYTFNWQLAFPKYWGIWLLMGVLWLLAKLPLSWLDRIGRLLGRLLYKVGGRRLNIARKNLELCFPGLTSQQRESLLKSHLKAVGFAVIEPGLAWWSSEEKIKQLCTIDGVDKIKQLLDQGQGILLCGLHMTSVEMVARALGLQVPYNLLYRVHDNPVYEYVSGKCRQKYQARFIPRKQVKDLLYFLQKGELGVILPDNDMGLKRSIFVPFFGVPAATITSPTDFAKQTGAKVAMIFYCRDEQGRYHIKCTAPLNSFPSGDPVADTARINSLIEGYIKQHPEQYLWLHRRFKNRPVGEAKIY</sequence>
<evidence type="ECO:0000256" key="1">
    <source>
        <dbReference type="ARBA" id="ARBA00022475"/>
    </source>
</evidence>
<keyword evidence="6 9" id="KW-1133">Transmembrane helix</keyword>
<evidence type="ECO:0000256" key="4">
    <source>
        <dbReference type="ARBA" id="ARBA00022692"/>
    </source>
</evidence>
<comment type="function">
    <text evidence="9">Catalyzes the transfer of an acyl chain from an acyl-[acyl-carrier-protein] (ACP) to a Kdo(2)-lipid IV(A) to form a Kdo(2)-(acyl)-lipid IV(A).</text>
</comment>
<keyword evidence="4 9" id="KW-0812">Transmembrane</keyword>
<dbReference type="InterPro" id="IPR004960">
    <property type="entry name" value="LipA_acyltrans"/>
</dbReference>
<proteinExistence type="inferred from homology"/>
<comment type="subcellular location">
    <subcellularLocation>
        <location evidence="9">Cell inner membrane</location>
        <topology evidence="9">Single-pass membrane protein</topology>
    </subcellularLocation>
</comment>
<comment type="pathway">
    <text evidence="9">Glycolipid biosynthesis; KDO(2)-lipid A biosynthesis; KDO(2)-lipid A from CMP-3-deoxy-D-manno-octulosonate and lipid IV(A): step 3/4.</text>
</comment>
<evidence type="ECO:0000313" key="10">
    <source>
        <dbReference type="EMBL" id="MDE1463063.1"/>
    </source>
</evidence>
<gene>
    <name evidence="9 10" type="primary">lpxL</name>
    <name evidence="10" type="ORF">ORQ98_13930</name>
</gene>
<evidence type="ECO:0000256" key="5">
    <source>
        <dbReference type="ARBA" id="ARBA00022985"/>
    </source>
</evidence>
<dbReference type="Proteomes" id="UP001528823">
    <property type="component" value="Unassembled WGS sequence"/>
</dbReference>
<protein>
    <recommendedName>
        <fullName evidence="9">Lipid A biosynthesis acyltransferase</fullName>
        <ecNumber evidence="9">2.3.1.241</ecNumber>
    </recommendedName>
    <alternativeName>
        <fullName evidence="9">Kdo(2)-lipid IV(A) acyltransferase</fullName>
    </alternativeName>
</protein>
<dbReference type="NCBIfam" id="TIGR02207">
    <property type="entry name" value="lipid_A_htrB"/>
    <property type="match status" value="1"/>
</dbReference>
<feature type="short sequence motif" description="HXXXXD motif" evidence="9">
    <location>
        <begin position="147"/>
        <end position="152"/>
    </location>
</feature>
<evidence type="ECO:0000256" key="3">
    <source>
        <dbReference type="ARBA" id="ARBA00022679"/>
    </source>
</evidence>
<comment type="pathway">
    <text evidence="9">Bacterial outer membrane biogenesis; lipopolysaccharide biosynthesis.</text>
</comment>
<keyword evidence="2 9" id="KW-0997">Cell inner membrane</keyword>
<keyword evidence="3 9" id="KW-0808">Transferase</keyword>
<organism evidence="10 11">
    <name type="scientific">Spartinivicinus poritis</name>
    <dbReference type="NCBI Taxonomy" id="2994640"/>
    <lineage>
        <taxon>Bacteria</taxon>
        <taxon>Pseudomonadati</taxon>
        <taxon>Pseudomonadota</taxon>
        <taxon>Gammaproteobacteria</taxon>
        <taxon>Oceanospirillales</taxon>
        <taxon>Zooshikellaceae</taxon>
        <taxon>Spartinivicinus</taxon>
    </lineage>
</organism>
<comment type="caution">
    <text evidence="10">The sequence shown here is derived from an EMBL/GenBank/DDBJ whole genome shotgun (WGS) entry which is preliminary data.</text>
</comment>
<dbReference type="InterPro" id="IPR011920">
    <property type="entry name" value="Lipid_A_LpxL_LpxP"/>
</dbReference>
<comment type="catalytic activity">
    <reaction evidence="9">
        <text>an alpha-Kdo-(2-&gt;4)-alpha-Kdo-(2-&gt;6)-lipid IVA + a fatty acyl-[ACP] = an alpha-Kdo-(2-&gt;4)-alpha-Kdo-(2-&gt;6)-(acyl)-lipid IVA + holo-[ACP]</text>
        <dbReference type="Rhea" id="RHEA:69396"/>
        <dbReference type="Rhea" id="RHEA-COMP:9685"/>
        <dbReference type="Rhea" id="RHEA-COMP:14125"/>
        <dbReference type="ChEBI" id="CHEBI:64479"/>
        <dbReference type="ChEBI" id="CHEBI:138651"/>
        <dbReference type="ChEBI" id="CHEBI:176429"/>
        <dbReference type="ChEBI" id="CHEBI:176430"/>
        <dbReference type="EC" id="2.3.1.241"/>
    </reaction>
</comment>
<feature type="transmembrane region" description="Helical" evidence="9">
    <location>
        <begin position="32"/>
        <end position="52"/>
    </location>
</feature>
<keyword evidence="7 9" id="KW-0472">Membrane</keyword>
<name>A0ABT5UCA0_9GAMM</name>
<reference evidence="10 11" key="1">
    <citation type="submission" date="2022-11" db="EMBL/GenBank/DDBJ databases">
        <title>Spartinivicinus poritis sp. nov., isolated from scleractinian coral Porites lutea.</title>
        <authorList>
            <person name="Zhang G."/>
            <person name="Cai L."/>
            <person name="Wei Q."/>
        </authorList>
    </citation>
    <scope>NUCLEOTIDE SEQUENCE [LARGE SCALE GENOMIC DNA]</scope>
    <source>
        <strain evidence="10 11">A2-2</strain>
    </source>
</reference>
<evidence type="ECO:0000313" key="11">
    <source>
        <dbReference type="Proteomes" id="UP001528823"/>
    </source>
</evidence>
<evidence type="ECO:0000256" key="9">
    <source>
        <dbReference type="HAMAP-Rule" id="MF_01942"/>
    </source>
</evidence>